<name>A0A6C0BZX8_9ZZZZ</name>
<feature type="domain" description="Protein kinase" evidence="1">
    <location>
        <begin position="1"/>
        <end position="336"/>
    </location>
</feature>
<organism evidence="2">
    <name type="scientific">viral metagenome</name>
    <dbReference type="NCBI Taxonomy" id="1070528"/>
    <lineage>
        <taxon>unclassified sequences</taxon>
        <taxon>metagenomes</taxon>
        <taxon>organismal metagenomes</taxon>
    </lineage>
</organism>
<dbReference type="InterPro" id="IPR011009">
    <property type="entry name" value="Kinase-like_dom_sf"/>
</dbReference>
<dbReference type="GO" id="GO:0005524">
    <property type="term" value="F:ATP binding"/>
    <property type="evidence" value="ECO:0007669"/>
    <property type="project" value="InterPro"/>
</dbReference>
<protein>
    <recommendedName>
        <fullName evidence="1">Protein kinase domain-containing protein</fullName>
    </recommendedName>
</protein>
<dbReference type="InterPro" id="IPR000719">
    <property type="entry name" value="Prot_kinase_dom"/>
</dbReference>
<dbReference type="PROSITE" id="PS50011">
    <property type="entry name" value="PROTEIN_KINASE_DOM"/>
    <property type="match status" value="1"/>
</dbReference>
<sequence length="352" mass="40893">MSTLISQGGFGCIYYPGIKCSGAKSNDKKYVSKLQKKDFNAMNEIYIGNLIKEIPFYTNHFIPVVSSCPIDLRRIDRKIVSDCNVIARSSTTNYILMNLDYIESISLEKTILTSESTQIKKKTFSQILSMYSYLLNGFEKLLEKNIIQFDFKQENLLFNLQTDIPMIIDFGISIPKDKLTADNMKKYFYGYAPEYYIWPLEVHVINFLLHIKEEPLTDDDAILIGESYAKSNIIRNFFSEEFNAQFTAGCVRQVKKYVSIPKQKLIDKLISYYKTWDNYSISIMFIGILQKIFKRGFHFNAMIILFTQLLVINLSPNPENRLEIGKSRDAYENIFYSEPSHKRYNDLLSDIG</sequence>
<dbReference type="AlphaFoldDB" id="A0A6C0BZX8"/>
<dbReference type="GO" id="GO:0004672">
    <property type="term" value="F:protein kinase activity"/>
    <property type="evidence" value="ECO:0007669"/>
    <property type="project" value="InterPro"/>
</dbReference>
<evidence type="ECO:0000259" key="1">
    <source>
        <dbReference type="PROSITE" id="PS50011"/>
    </source>
</evidence>
<dbReference type="SUPFAM" id="SSF56112">
    <property type="entry name" value="Protein kinase-like (PK-like)"/>
    <property type="match status" value="1"/>
</dbReference>
<dbReference type="Gene3D" id="1.10.510.10">
    <property type="entry name" value="Transferase(Phosphotransferase) domain 1"/>
    <property type="match status" value="1"/>
</dbReference>
<evidence type="ECO:0000313" key="2">
    <source>
        <dbReference type="EMBL" id="QHS97074.1"/>
    </source>
</evidence>
<proteinExistence type="predicted"/>
<dbReference type="EMBL" id="MN739285">
    <property type="protein sequence ID" value="QHS97074.1"/>
    <property type="molecule type" value="Genomic_DNA"/>
</dbReference>
<reference evidence="2" key="1">
    <citation type="journal article" date="2020" name="Nature">
        <title>Giant virus diversity and host interactions through global metagenomics.</title>
        <authorList>
            <person name="Schulz F."/>
            <person name="Roux S."/>
            <person name="Paez-Espino D."/>
            <person name="Jungbluth S."/>
            <person name="Walsh D.A."/>
            <person name="Denef V.J."/>
            <person name="McMahon K.D."/>
            <person name="Konstantinidis K.T."/>
            <person name="Eloe-Fadrosh E.A."/>
            <person name="Kyrpides N.C."/>
            <person name="Woyke T."/>
        </authorList>
    </citation>
    <scope>NUCLEOTIDE SEQUENCE</scope>
    <source>
        <strain evidence="2">GVMAG-M-3300020166-5</strain>
    </source>
</reference>
<accession>A0A6C0BZX8</accession>